<dbReference type="InterPro" id="IPR016181">
    <property type="entry name" value="Acyl_CoA_acyltransferase"/>
</dbReference>
<dbReference type="SUPFAM" id="SSF55729">
    <property type="entry name" value="Acyl-CoA N-acyltransferases (Nat)"/>
    <property type="match status" value="1"/>
</dbReference>
<protein>
    <recommendedName>
        <fullName evidence="1">N-acetyltransferase domain-containing protein</fullName>
    </recommendedName>
</protein>
<accession>E5Y9L5</accession>
<keyword evidence="3" id="KW-1185">Reference proteome</keyword>
<name>E5Y9L5_BILW3</name>
<dbReference type="CDD" id="cd04301">
    <property type="entry name" value="NAT_SF"/>
    <property type="match status" value="1"/>
</dbReference>
<dbReference type="OrthoDB" id="977571at2"/>
<reference evidence="2 3" key="1">
    <citation type="submission" date="2010-10" db="EMBL/GenBank/DDBJ databases">
        <authorList>
            <consortium name="The Broad Institute Genome Sequencing Platform"/>
            <person name="Ward D."/>
            <person name="Earl A."/>
            <person name="Feldgarden M."/>
            <person name="Young S.K."/>
            <person name="Gargeya S."/>
            <person name="Zeng Q."/>
            <person name="Alvarado L."/>
            <person name="Berlin A."/>
            <person name="Bochicchio J."/>
            <person name="Chapman S.B."/>
            <person name="Chen Z."/>
            <person name="Freedman E."/>
            <person name="Gellesch M."/>
            <person name="Goldberg J."/>
            <person name="Griggs A."/>
            <person name="Gujja S."/>
            <person name="Heilman E."/>
            <person name="Heiman D."/>
            <person name="Howarth C."/>
            <person name="Mehta T."/>
            <person name="Neiman D."/>
            <person name="Pearson M."/>
            <person name="Roberts A."/>
            <person name="Saif S."/>
            <person name="Shea T."/>
            <person name="Shenoy N."/>
            <person name="Sisk P."/>
            <person name="Stolte C."/>
            <person name="Sykes S."/>
            <person name="White J."/>
            <person name="Yandava C."/>
            <person name="Allen-Vercoe E."/>
            <person name="Sibley C."/>
            <person name="Ambrose C.E."/>
            <person name="Strauss J."/>
            <person name="Daigneault M."/>
            <person name="Haas B."/>
            <person name="Nusbaum C."/>
            <person name="Birren B."/>
        </authorList>
    </citation>
    <scope>NUCLEOTIDE SEQUENCE [LARGE SCALE GENOMIC DNA]</scope>
    <source>
        <strain evidence="2 3">3_1_6</strain>
    </source>
</reference>
<dbReference type="GO" id="GO:0016747">
    <property type="term" value="F:acyltransferase activity, transferring groups other than amino-acyl groups"/>
    <property type="evidence" value="ECO:0007669"/>
    <property type="project" value="InterPro"/>
</dbReference>
<feature type="domain" description="N-acetyltransferase" evidence="1">
    <location>
        <begin position="153"/>
        <end position="296"/>
    </location>
</feature>
<dbReference type="Proteomes" id="UP000006034">
    <property type="component" value="Unassembled WGS sequence"/>
</dbReference>
<dbReference type="GeneID" id="78084812"/>
<comment type="caution">
    <text evidence="2">The sequence shown here is derived from an EMBL/GenBank/DDBJ whole genome shotgun (WGS) entry which is preliminary data.</text>
</comment>
<organism evidence="2 3">
    <name type="scientific">Bilophila wadsworthia (strain 3_1_6)</name>
    <dbReference type="NCBI Taxonomy" id="563192"/>
    <lineage>
        <taxon>Bacteria</taxon>
        <taxon>Pseudomonadati</taxon>
        <taxon>Thermodesulfobacteriota</taxon>
        <taxon>Desulfovibrionia</taxon>
        <taxon>Desulfovibrionales</taxon>
        <taxon>Desulfovibrionaceae</taxon>
        <taxon>Bilophila</taxon>
    </lineage>
</organism>
<evidence type="ECO:0000313" key="2">
    <source>
        <dbReference type="EMBL" id="EFV43270.1"/>
    </source>
</evidence>
<dbReference type="InterPro" id="IPR000182">
    <property type="entry name" value="GNAT_dom"/>
</dbReference>
<dbReference type="RefSeq" id="WP_005028850.1">
    <property type="nucleotide sequence ID" value="NZ_KE150238.1"/>
</dbReference>
<reference evidence="2 3" key="2">
    <citation type="submission" date="2013-04" db="EMBL/GenBank/DDBJ databases">
        <title>The Genome Sequence of Bilophila wadsworthia 3_1_6.</title>
        <authorList>
            <consortium name="The Broad Institute Genomics Platform"/>
            <person name="Earl A."/>
            <person name="Ward D."/>
            <person name="Feldgarden M."/>
            <person name="Gevers D."/>
            <person name="Sibley C."/>
            <person name="Strauss J."/>
            <person name="Allen-Vercoe E."/>
            <person name="Walker B."/>
            <person name="Young S."/>
            <person name="Zeng Q."/>
            <person name="Gargeya S."/>
            <person name="Fitzgerald M."/>
            <person name="Haas B."/>
            <person name="Abouelleil A."/>
            <person name="Allen A.W."/>
            <person name="Alvarado L."/>
            <person name="Arachchi H.M."/>
            <person name="Berlin A.M."/>
            <person name="Chapman S.B."/>
            <person name="Gainer-Dewar J."/>
            <person name="Goldberg J."/>
            <person name="Griggs A."/>
            <person name="Gujja S."/>
            <person name="Hansen M."/>
            <person name="Howarth C."/>
            <person name="Imamovic A."/>
            <person name="Ireland A."/>
            <person name="Larimer J."/>
            <person name="McCowan C."/>
            <person name="Murphy C."/>
            <person name="Pearson M."/>
            <person name="Poon T.W."/>
            <person name="Priest M."/>
            <person name="Roberts A."/>
            <person name="Saif S."/>
            <person name="Shea T."/>
            <person name="Sisk P."/>
            <person name="Sykes S."/>
            <person name="Wortman J."/>
            <person name="Nusbaum C."/>
            <person name="Birren B."/>
        </authorList>
    </citation>
    <scope>NUCLEOTIDE SEQUENCE [LARGE SCALE GENOMIC DNA]</scope>
    <source>
        <strain evidence="2 3">3_1_6</strain>
    </source>
</reference>
<dbReference type="PROSITE" id="PS51186">
    <property type="entry name" value="GNAT"/>
    <property type="match status" value="1"/>
</dbReference>
<dbReference type="Gene3D" id="3.40.630.30">
    <property type="match status" value="1"/>
</dbReference>
<dbReference type="Pfam" id="PF13527">
    <property type="entry name" value="Acetyltransf_9"/>
    <property type="match status" value="1"/>
</dbReference>
<dbReference type="eggNOG" id="COG0456">
    <property type="taxonomic scope" value="Bacteria"/>
</dbReference>
<dbReference type="STRING" id="563192.HMPREF0179_02793"/>
<evidence type="ECO:0000259" key="1">
    <source>
        <dbReference type="PROSITE" id="PS51186"/>
    </source>
</evidence>
<dbReference type="EMBL" id="ADCP02000001">
    <property type="protein sequence ID" value="EFV43270.1"/>
    <property type="molecule type" value="Genomic_DNA"/>
</dbReference>
<dbReference type="AlphaFoldDB" id="E5Y9L5"/>
<proteinExistence type="predicted"/>
<sequence>MTTSHYQAARENLFGHVPFLQRRMPGMLIRDLGGALLVDSGLGSDTFNKVLWECGGDGRPCRVERGAEDGLLQASKDWFAGKRPRDLLELPGMALPPATERPFTVWASAEDEGALNRQRTAFGRNGYGIGELETGMALPLNRWTPEGRPPEGLRIVQVGTSAELSAYADVLAANWNPPDEDVKRLYKAAEQVLFQAVAPMRLFVGFAGEVPVVSGELFLSEKGNTAGLHMISTREAFRRRGFGGAMTAALLRAGQAAGASLAVLQASSEGEPVYRRQGFEPCGLFVEYVLSEEILF</sequence>
<gene>
    <name evidence="2" type="ORF">HMPREF0179_02793</name>
</gene>
<dbReference type="HOGENOM" id="CLU_072512_0_0_7"/>
<evidence type="ECO:0000313" key="3">
    <source>
        <dbReference type="Proteomes" id="UP000006034"/>
    </source>
</evidence>